<evidence type="ECO:0000259" key="3">
    <source>
        <dbReference type="PROSITE" id="PS50930"/>
    </source>
</evidence>
<keyword evidence="1" id="KW-0597">Phosphoprotein</keyword>
<dbReference type="InterPro" id="IPR046947">
    <property type="entry name" value="LytR-like"/>
</dbReference>
<accession>A0A385SR51</accession>
<dbReference type="SMART" id="SM00448">
    <property type="entry name" value="REC"/>
    <property type="match status" value="1"/>
</dbReference>
<evidence type="ECO:0000313" key="5">
    <source>
        <dbReference type="Proteomes" id="UP000266183"/>
    </source>
</evidence>
<proteinExistence type="predicted"/>
<dbReference type="AlphaFoldDB" id="A0A385SR51"/>
<dbReference type="RefSeq" id="WP_119756863.1">
    <property type="nucleotide sequence ID" value="NZ_CP032382.1"/>
</dbReference>
<evidence type="ECO:0000313" key="4">
    <source>
        <dbReference type="EMBL" id="AYB33629.1"/>
    </source>
</evidence>
<dbReference type="OrthoDB" id="1646880at2"/>
<keyword evidence="4" id="KW-0238">DNA-binding</keyword>
<dbReference type="Pfam" id="PF00072">
    <property type="entry name" value="Response_reg"/>
    <property type="match status" value="1"/>
</dbReference>
<name>A0A385SR51_9BACT</name>
<dbReference type="PROSITE" id="PS50930">
    <property type="entry name" value="HTH_LYTTR"/>
    <property type="match status" value="1"/>
</dbReference>
<evidence type="ECO:0000259" key="2">
    <source>
        <dbReference type="PROSITE" id="PS50110"/>
    </source>
</evidence>
<dbReference type="Gene3D" id="3.40.50.2300">
    <property type="match status" value="1"/>
</dbReference>
<sequence>MKVYILEDEVNIREYILSLAGDIPYLQVVGYAAEIATAQKEIQKLKPDLILADIELKDGTCFTLFNTIKTDAHIIFITAYNQYAIDALNLGAFAYLLKPLDTAAFNNTIDRCYKKIEAYRLTKQQLEITDSHYQKKDTPRRIVLKNFDFIQIVAMEDIVYCQSDKGYTTFHLRDGSKIIMSKVLKEYEALLPEDTFIRCHQSYMVNVNYISRYYKEGELLLTNTHKIPVSDRKKSIVIDYIEKLA</sequence>
<dbReference type="KEGG" id="chk:D4L85_24945"/>
<dbReference type="Pfam" id="PF04397">
    <property type="entry name" value="LytTR"/>
    <property type="match status" value="1"/>
</dbReference>
<feature type="domain" description="Response regulatory" evidence="2">
    <location>
        <begin position="2"/>
        <end position="113"/>
    </location>
</feature>
<dbReference type="InterPro" id="IPR011006">
    <property type="entry name" value="CheY-like_superfamily"/>
</dbReference>
<dbReference type="SMART" id="SM00850">
    <property type="entry name" value="LytTR"/>
    <property type="match status" value="1"/>
</dbReference>
<dbReference type="PANTHER" id="PTHR37299:SF1">
    <property type="entry name" value="STAGE 0 SPORULATION PROTEIN A HOMOLOG"/>
    <property type="match status" value="1"/>
</dbReference>
<evidence type="ECO:0000256" key="1">
    <source>
        <dbReference type="PROSITE-ProRule" id="PRU00169"/>
    </source>
</evidence>
<dbReference type="PROSITE" id="PS50110">
    <property type="entry name" value="RESPONSE_REGULATORY"/>
    <property type="match status" value="1"/>
</dbReference>
<dbReference type="InterPro" id="IPR001789">
    <property type="entry name" value="Sig_transdc_resp-reg_receiver"/>
</dbReference>
<protein>
    <submittedName>
        <fullName evidence="4">DNA-binding response regulator</fullName>
    </submittedName>
</protein>
<organism evidence="4 5">
    <name type="scientific">Chryseolinea soli</name>
    <dbReference type="NCBI Taxonomy" id="2321403"/>
    <lineage>
        <taxon>Bacteria</taxon>
        <taxon>Pseudomonadati</taxon>
        <taxon>Bacteroidota</taxon>
        <taxon>Cytophagia</taxon>
        <taxon>Cytophagales</taxon>
        <taxon>Fulvivirgaceae</taxon>
        <taxon>Chryseolinea</taxon>
    </lineage>
</organism>
<gene>
    <name evidence="4" type="ORF">D4L85_24945</name>
</gene>
<dbReference type="Proteomes" id="UP000266183">
    <property type="component" value="Chromosome"/>
</dbReference>
<dbReference type="InterPro" id="IPR007492">
    <property type="entry name" value="LytTR_DNA-bd_dom"/>
</dbReference>
<dbReference type="GO" id="GO:0000156">
    <property type="term" value="F:phosphorelay response regulator activity"/>
    <property type="evidence" value="ECO:0007669"/>
    <property type="project" value="InterPro"/>
</dbReference>
<dbReference type="SUPFAM" id="SSF52172">
    <property type="entry name" value="CheY-like"/>
    <property type="match status" value="1"/>
</dbReference>
<feature type="domain" description="HTH LytTR-type" evidence="3">
    <location>
        <begin position="152"/>
        <end position="233"/>
    </location>
</feature>
<dbReference type="Gene3D" id="2.40.50.1020">
    <property type="entry name" value="LytTr DNA-binding domain"/>
    <property type="match status" value="1"/>
</dbReference>
<dbReference type="EMBL" id="CP032382">
    <property type="protein sequence ID" value="AYB33629.1"/>
    <property type="molecule type" value="Genomic_DNA"/>
</dbReference>
<keyword evidence="5" id="KW-1185">Reference proteome</keyword>
<feature type="modified residue" description="4-aspartylphosphate" evidence="1">
    <location>
        <position position="53"/>
    </location>
</feature>
<reference evidence="5" key="1">
    <citation type="submission" date="2018-09" db="EMBL/GenBank/DDBJ databases">
        <title>Chryseolinea sp. KIS68-18 isolated from soil.</title>
        <authorList>
            <person name="Weon H.-Y."/>
            <person name="Kwon S.-W."/>
            <person name="Lee S.A."/>
        </authorList>
    </citation>
    <scope>NUCLEOTIDE SEQUENCE [LARGE SCALE GENOMIC DNA]</scope>
    <source>
        <strain evidence="5">KIS68-18</strain>
    </source>
</reference>
<dbReference type="GO" id="GO:0003677">
    <property type="term" value="F:DNA binding"/>
    <property type="evidence" value="ECO:0007669"/>
    <property type="project" value="UniProtKB-KW"/>
</dbReference>
<dbReference type="PANTHER" id="PTHR37299">
    <property type="entry name" value="TRANSCRIPTIONAL REGULATOR-RELATED"/>
    <property type="match status" value="1"/>
</dbReference>